<dbReference type="PANTHER" id="PTHR15272">
    <property type="entry name" value="CHROMATIN ASSEMBLY FACTOR 1 SUBUNIT A CAF-1 SUBUNIT A"/>
    <property type="match status" value="1"/>
</dbReference>
<evidence type="ECO:0000313" key="8">
    <source>
        <dbReference type="EMBL" id="CAJ2507432.1"/>
    </source>
</evidence>
<evidence type="ECO:0000259" key="6">
    <source>
        <dbReference type="Pfam" id="PF12253"/>
    </source>
</evidence>
<dbReference type="Pfam" id="PF12253">
    <property type="entry name" value="CAF1A_dimeriz"/>
    <property type="match status" value="1"/>
</dbReference>
<dbReference type="AlphaFoldDB" id="A0AAI8VMQ5"/>
<dbReference type="GO" id="GO:0033186">
    <property type="term" value="C:CAF-1 complex"/>
    <property type="evidence" value="ECO:0007669"/>
    <property type="project" value="TreeGrafter"/>
</dbReference>
<keyword evidence="2" id="KW-0227">DNA damage</keyword>
<feature type="compositionally biased region" description="Basic and acidic residues" evidence="5">
    <location>
        <begin position="181"/>
        <end position="224"/>
    </location>
</feature>
<feature type="region of interest" description="Disordered" evidence="5">
    <location>
        <begin position="181"/>
        <end position="229"/>
    </location>
</feature>
<organism evidence="8 9">
    <name type="scientific">Anthostomella pinea</name>
    <dbReference type="NCBI Taxonomy" id="933095"/>
    <lineage>
        <taxon>Eukaryota</taxon>
        <taxon>Fungi</taxon>
        <taxon>Dikarya</taxon>
        <taxon>Ascomycota</taxon>
        <taxon>Pezizomycotina</taxon>
        <taxon>Sordariomycetes</taxon>
        <taxon>Xylariomycetidae</taxon>
        <taxon>Xylariales</taxon>
        <taxon>Xylariaceae</taxon>
        <taxon>Anthostomella</taxon>
    </lineage>
</organism>
<reference evidence="8" key="1">
    <citation type="submission" date="2023-10" db="EMBL/GenBank/DDBJ databases">
        <authorList>
            <person name="Hackl T."/>
        </authorList>
    </citation>
    <scope>NUCLEOTIDE SEQUENCE</scope>
</reference>
<keyword evidence="4" id="KW-0539">Nucleus</keyword>
<name>A0AAI8VMQ5_9PEZI</name>
<feature type="domain" description="Chromatin assembly factor 1 subunit Cac1-like C-terminal" evidence="7">
    <location>
        <begin position="605"/>
        <end position="644"/>
    </location>
</feature>
<evidence type="ECO:0000256" key="1">
    <source>
        <dbReference type="ARBA" id="ARBA00004123"/>
    </source>
</evidence>
<sequence length="659" mass="72892">MPLFPVSPNIQESESALRKRTHDDYIGDGALQVTVDYSSQSENPLEQKSLEMSASAVERQPQLAHVPSITMNSTPGSSPAALTDAGSSTPARDSPPPQSTPSRSPLLPMNTTPVTTASAATVAKTAQPKKRKLTTAEQEKERVEKKLKLEAAATEKARLTAEREAAKVAKAAEKAKLDAEKEAAKNAKAAEKAKLDAEKEAKKAKLEAEKEAKKRKKQQEDAAAQRKLALQAKQKNLMASFVKKAPSTPTKKDAAMVVDQAQPVKPSPENASPAALEEETKPTISPYDLMFKSFFVKDDMTVAPAPFQMDDETKQAKSNILDEYIRGERGEFDPKPFNAAATFDLAFPSQRGIVPSSVRNTMERVHGDPYETAFDIQSLRTEAQNAQLEIDAQDRLNTIPMKYLAFYEDVRPPYFGTMTAPTSVKQLRRLSRNPKGRILPLTYDYDSEAEWVEDDEEDGENLDDAEDEEEDVDGDEEMDDFVDDSEAVNVMRPRFEADNQPKSTGICYENRKRLGPCPTTYKFRFEFLLESLDHHSMINPFSSSYWPAPIKKSTGMSASGSKAFMPPPAVPGEASSSATKDKKDHIPDKYIEDFKSTLVSDECKEYSKATVIEMLAKKFASCTKAQVKATLDVVAHRVTPPDEKRKSVKHWVLLPTASV</sequence>
<dbReference type="GO" id="GO:0006281">
    <property type="term" value="P:DNA repair"/>
    <property type="evidence" value="ECO:0007669"/>
    <property type="project" value="UniProtKB-KW"/>
</dbReference>
<gene>
    <name evidence="8" type="ORF">KHLLAP_LOCUS7900</name>
</gene>
<feature type="compositionally biased region" description="Polar residues" evidence="5">
    <location>
        <begin position="37"/>
        <end position="52"/>
    </location>
</feature>
<dbReference type="GO" id="GO:0005634">
    <property type="term" value="C:nucleus"/>
    <property type="evidence" value="ECO:0007669"/>
    <property type="project" value="UniProtKB-SubCell"/>
</dbReference>
<dbReference type="EMBL" id="CAUWAG010000010">
    <property type="protein sequence ID" value="CAJ2507432.1"/>
    <property type="molecule type" value="Genomic_DNA"/>
</dbReference>
<dbReference type="InterPro" id="IPR048800">
    <property type="entry name" value="Cac1-like_C"/>
</dbReference>
<feature type="region of interest" description="Disordered" evidence="5">
    <location>
        <begin position="1"/>
        <end position="21"/>
    </location>
</feature>
<feature type="region of interest" description="Disordered" evidence="5">
    <location>
        <begin position="261"/>
        <end position="280"/>
    </location>
</feature>
<feature type="domain" description="Chromatin assembly factor 1 subunit A dimerization" evidence="6">
    <location>
        <begin position="402"/>
        <end position="477"/>
    </location>
</feature>
<comment type="caution">
    <text evidence="8">The sequence shown here is derived from an EMBL/GenBank/DDBJ whole genome shotgun (WGS) entry which is preliminary data.</text>
</comment>
<keyword evidence="9" id="KW-1185">Reference proteome</keyword>
<evidence type="ECO:0000256" key="2">
    <source>
        <dbReference type="ARBA" id="ARBA00022763"/>
    </source>
</evidence>
<dbReference type="GO" id="GO:0006334">
    <property type="term" value="P:nucleosome assembly"/>
    <property type="evidence" value="ECO:0007669"/>
    <property type="project" value="TreeGrafter"/>
</dbReference>
<evidence type="ECO:0000256" key="5">
    <source>
        <dbReference type="SAM" id="MobiDB-lite"/>
    </source>
</evidence>
<evidence type="ECO:0000256" key="4">
    <source>
        <dbReference type="ARBA" id="ARBA00023242"/>
    </source>
</evidence>
<feature type="region of interest" description="Disordered" evidence="5">
    <location>
        <begin position="449"/>
        <end position="477"/>
    </location>
</feature>
<dbReference type="Pfam" id="PF21796">
    <property type="entry name" value="Cac1_C"/>
    <property type="match status" value="1"/>
</dbReference>
<evidence type="ECO:0000259" key="7">
    <source>
        <dbReference type="Pfam" id="PF21796"/>
    </source>
</evidence>
<evidence type="ECO:0000313" key="9">
    <source>
        <dbReference type="Proteomes" id="UP001295740"/>
    </source>
</evidence>
<dbReference type="InterPro" id="IPR022043">
    <property type="entry name" value="CAF1A_DD"/>
</dbReference>
<accession>A0AAI8VMQ5</accession>
<feature type="region of interest" description="Disordered" evidence="5">
    <location>
        <begin position="37"/>
        <end position="143"/>
    </location>
</feature>
<proteinExistence type="predicted"/>
<feature type="region of interest" description="Disordered" evidence="5">
    <location>
        <begin position="556"/>
        <end position="583"/>
    </location>
</feature>
<keyword evidence="3" id="KW-0234">DNA repair</keyword>
<protein>
    <submittedName>
        <fullName evidence="8">Uu.00g086180.m01.CDS01</fullName>
    </submittedName>
</protein>
<dbReference type="Proteomes" id="UP001295740">
    <property type="component" value="Unassembled WGS sequence"/>
</dbReference>
<dbReference type="PANTHER" id="PTHR15272:SF0">
    <property type="entry name" value="CHROMATIN ASSEMBLY FACTOR 1 SUBUNIT A"/>
    <property type="match status" value="1"/>
</dbReference>
<evidence type="ECO:0000256" key="3">
    <source>
        <dbReference type="ARBA" id="ARBA00023204"/>
    </source>
</evidence>
<comment type="subcellular location">
    <subcellularLocation>
        <location evidence="1">Nucleus</location>
    </subcellularLocation>
</comment>
<feature type="compositionally biased region" description="Low complexity" evidence="5">
    <location>
        <begin position="100"/>
        <end position="126"/>
    </location>
</feature>